<dbReference type="EMBL" id="RCHU02000004">
    <property type="protein sequence ID" value="KAL3597080.1"/>
    <property type="molecule type" value="Genomic_DNA"/>
</dbReference>
<organism evidence="1 2">
    <name type="scientific">Populus alba</name>
    <name type="common">White poplar</name>
    <dbReference type="NCBI Taxonomy" id="43335"/>
    <lineage>
        <taxon>Eukaryota</taxon>
        <taxon>Viridiplantae</taxon>
        <taxon>Streptophyta</taxon>
        <taxon>Embryophyta</taxon>
        <taxon>Tracheophyta</taxon>
        <taxon>Spermatophyta</taxon>
        <taxon>Magnoliopsida</taxon>
        <taxon>eudicotyledons</taxon>
        <taxon>Gunneridae</taxon>
        <taxon>Pentapetalae</taxon>
        <taxon>rosids</taxon>
        <taxon>fabids</taxon>
        <taxon>Malpighiales</taxon>
        <taxon>Salicaceae</taxon>
        <taxon>Saliceae</taxon>
        <taxon>Populus</taxon>
    </lineage>
</organism>
<reference evidence="1 2" key="1">
    <citation type="journal article" date="2024" name="Plant Biotechnol. J.">
        <title>Genome and CRISPR/Cas9 system of a widespread forest tree (Populus alba) in the world.</title>
        <authorList>
            <person name="Liu Y.J."/>
            <person name="Jiang P.F."/>
            <person name="Han X.M."/>
            <person name="Li X.Y."/>
            <person name="Wang H.M."/>
            <person name="Wang Y.J."/>
            <person name="Wang X.X."/>
            <person name="Zeng Q.Y."/>
        </authorList>
    </citation>
    <scope>NUCLEOTIDE SEQUENCE [LARGE SCALE GENOMIC DNA]</scope>
    <source>
        <strain evidence="2">cv. PAL-ZL1</strain>
    </source>
</reference>
<keyword evidence="2" id="KW-1185">Reference proteome</keyword>
<sequence length="124" mass="14444">MHDRKEERKWSVERGQRFDSDTMAVPAWRELRKRSSLLKKRKLGSPDVVLFHTPSGPVFPIYRPAFKQMNDLLRWSSGNLWPEKTRFPLDRQNISGSDLDQFERGPSKSMGLFSQTLSPVPQTN</sequence>
<comment type="caution">
    <text evidence="1">The sequence shown here is derived from an EMBL/GenBank/DDBJ whole genome shotgun (WGS) entry which is preliminary data.</text>
</comment>
<name>A0ACC4CGE3_POPAL</name>
<accession>A0ACC4CGE3</accession>
<gene>
    <name evidence="1" type="ORF">D5086_008717</name>
</gene>
<proteinExistence type="predicted"/>
<evidence type="ECO:0000313" key="1">
    <source>
        <dbReference type="EMBL" id="KAL3597080.1"/>
    </source>
</evidence>
<evidence type="ECO:0000313" key="2">
    <source>
        <dbReference type="Proteomes" id="UP000309997"/>
    </source>
</evidence>
<protein>
    <submittedName>
        <fullName evidence="1">Uncharacterized protein</fullName>
    </submittedName>
</protein>
<dbReference type="Proteomes" id="UP000309997">
    <property type="component" value="Unassembled WGS sequence"/>
</dbReference>